<protein>
    <submittedName>
        <fullName evidence="2">Uncharacterized protein</fullName>
    </submittedName>
</protein>
<feature type="region of interest" description="Disordered" evidence="1">
    <location>
        <begin position="97"/>
        <end position="119"/>
    </location>
</feature>
<sequence length="580" mass="69174">MPPPPPKLGNRDLFNDSFFSFLRRKDKSQPAPPPGVPQSSVDSQNPGPIPNVNGHGREEGLGDKKALLQDGHRILDSTKDMLERNGHMFRKETLKRLRKQAAKLTKAAPSKSKLPKKTIEDLSSFQENARILYQEVDNIIREMDHNHGEYPGLQLPHTHEEQPERRSRSESPPPLPRKPPSPKVTFTTEMKQDPNGNLSRHQSVRRGYELRDPPVPLAHQESIKPSSSRQRDKDAEVARGSSQRDREPKDDEYYRSRDDPKRAQPHRYDRPRDESRDYHKDRDYHRPSHSRHQSDTRDYYESHSSRPDREKDRDRDYYSSRRRDVRDRDRDRDRYRERDRDRDGEIKKVESSRDDEPQRVVHPDVPLSATLSVPRHHGSGIPVAPTYVDYPDEEERRRRREREKEKERERPYKERDYRDRDRERDRGERDKEREKYYQSSGRREDDYTRSSRDKYKTSSSRRYDDEYRSGSGRDRDRDRERDRDRGGDRERDRYRERDKDRERDRGDRDRDRERERDRGERDRGDKERERERRYHDPEQVGDEPPLSPTDPTGSKFQEVFSPPEHATGVPILPPPSEHAG</sequence>
<accession>A0A9P6EBI9</accession>
<dbReference type="EMBL" id="MU157879">
    <property type="protein sequence ID" value="KAF9525819.1"/>
    <property type="molecule type" value="Genomic_DNA"/>
</dbReference>
<feature type="region of interest" description="Disordered" evidence="1">
    <location>
        <begin position="143"/>
        <end position="580"/>
    </location>
</feature>
<comment type="caution">
    <text evidence="2">The sequence shown here is derived from an EMBL/GenBank/DDBJ whole genome shotgun (WGS) entry which is preliminary data.</text>
</comment>
<feature type="compositionally biased region" description="Polar residues" evidence="1">
    <location>
        <begin position="37"/>
        <end position="46"/>
    </location>
</feature>
<reference evidence="2" key="1">
    <citation type="submission" date="2020-11" db="EMBL/GenBank/DDBJ databases">
        <authorList>
            <consortium name="DOE Joint Genome Institute"/>
            <person name="Ahrendt S."/>
            <person name="Riley R."/>
            <person name="Andreopoulos W."/>
            <person name="Labutti K."/>
            <person name="Pangilinan J."/>
            <person name="Ruiz-Duenas F.J."/>
            <person name="Barrasa J.M."/>
            <person name="Sanchez-Garcia M."/>
            <person name="Camarero S."/>
            <person name="Miyauchi S."/>
            <person name="Serrano A."/>
            <person name="Linde D."/>
            <person name="Babiker R."/>
            <person name="Drula E."/>
            <person name="Ayuso-Fernandez I."/>
            <person name="Pacheco R."/>
            <person name="Padilla G."/>
            <person name="Ferreira P."/>
            <person name="Barriuso J."/>
            <person name="Kellner H."/>
            <person name="Castanera R."/>
            <person name="Alfaro M."/>
            <person name="Ramirez L."/>
            <person name="Pisabarro A.G."/>
            <person name="Kuo A."/>
            <person name="Tritt A."/>
            <person name="Lipzen A."/>
            <person name="He G."/>
            <person name="Yan M."/>
            <person name="Ng V."/>
            <person name="Cullen D."/>
            <person name="Martin F."/>
            <person name="Rosso M.-N."/>
            <person name="Henrissat B."/>
            <person name="Hibbett D."/>
            <person name="Martinez A.T."/>
            <person name="Grigoriev I.V."/>
        </authorList>
    </citation>
    <scope>NUCLEOTIDE SEQUENCE</scope>
    <source>
        <strain evidence="2">CBS 506.95</strain>
    </source>
</reference>
<evidence type="ECO:0000313" key="2">
    <source>
        <dbReference type="EMBL" id="KAF9525819.1"/>
    </source>
</evidence>
<feature type="compositionally biased region" description="Basic and acidic residues" evidence="1">
    <location>
        <begin position="157"/>
        <end position="169"/>
    </location>
</feature>
<evidence type="ECO:0000256" key="1">
    <source>
        <dbReference type="SAM" id="MobiDB-lite"/>
    </source>
</evidence>
<evidence type="ECO:0000313" key="3">
    <source>
        <dbReference type="Proteomes" id="UP000807306"/>
    </source>
</evidence>
<feature type="compositionally biased region" description="Basic and acidic residues" evidence="1">
    <location>
        <begin position="402"/>
        <end position="538"/>
    </location>
</feature>
<dbReference type="OrthoDB" id="3061877at2759"/>
<dbReference type="Proteomes" id="UP000807306">
    <property type="component" value="Unassembled WGS sequence"/>
</dbReference>
<feature type="compositionally biased region" description="Basic and acidic residues" evidence="1">
    <location>
        <begin position="55"/>
        <end position="65"/>
    </location>
</feature>
<gene>
    <name evidence="2" type="ORF">CPB83DRAFT_858932</name>
</gene>
<feature type="compositionally biased region" description="Pro residues" evidence="1">
    <location>
        <begin position="571"/>
        <end position="580"/>
    </location>
</feature>
<keyword evidence="3" id="KW-1185">Reference proteome</keyword>
<dbReference type="AlphaFoldDB" id="A0A9P6EBI9"/>
<feature type="region of interest" description="Disordered" evidence="1">
    <location>
        <begin position="22"/>
        <end position="65"/>
    </location>
</feature>
<feature type="compositionally biased region" description="Basic and acidic residues" evidence="1">
    <location>
        <begin position="229"/>
        <end position="362"/>
    </location>
</feature>
<feature type="compositionally biased region" description="Polar residues" evidence="1">
    <location>
        <begin position="184"/>
        <end position="201"/>
    </location>
</feature>
<name>A0A9P6EBI9_9AGAR</name>
<organism evidence="2 3">
    <name type="scientific">Crepidotus variabilis</name>
    <dbReference type="NCBI Taxonomy" id="179855"/>
    <lineage>
        <taxon>Eukaryota</taxon>
        <taxon>Fungi</taxon>
        <taxon>Dikarya</taxon>
        <taxon>Basidiomycota</taxon>
        <taxon>Agaricomycotina</taxon>
        <taxon>Agaricomycetes</taxon>
        <taxon>Agaricomycetidae</taxon>
        <taxon>Agaricales</taxon>
        <taxon>Agaricineae</taxon>
        <taxon>Crepidotaceae</taxon>
        <taxon>Crepidotus</taxon>
    </lineage>
</organism>
<feature type="compositionally biased region" description="Pro residues" evidence="1">
    <location>
        <begin position="171"/>
        <end position="182"/>
    </location>
</feature>
<proteinExistence type="predicted"/>